<evidence type="ECO:0008006" key="3">
    <source>
        <dbReference type="Google" id="ProtNLM"/>
    </source>
</evidence>
<accession>A0A561SVE7</accession>
<dbReference type="AlphaFoldDB" id="A0A561SVE7"/>
<keyword evidence="2" id="KW-1185">Reference proteome</keyword>
<organism evidence="1 2">
    <name type="scientific">Pseudonocardia hierapolitana</name>
    <dbReference type="NCBI Taxonomy" id="1128676"/>
    <lineage>
        <taxon>Bacteria</taxon>
        <taxon>Bacillati</taxon>
        <taxon>Actinomycetota</taxon>
        <taxon>Actinomycetes</taxon>
        <taxon>Pseudonocardiales</taxon>
        <taxon>Pseudonocardiaceae</taxon>
        <taxon>Pseudonocardia</taxon>
    </lineage>
</organism>
<evidence type="ECO:0000313" key="1">
    <source>
        <dbReference type="EMBL" id="TWF78838.1"/>
    </source>
</evidence>
<evidence type="ECO:0000313" key="2">
    <source>
        <dbReference type="Proteomes" id="UP000321261"/>
    </source>
</evidence>
<name>A0A561SVE7_9PSEU</name>
<reference evidence="1 2" key="1">
    <citation type="submission" date="2019-06" db="EMBL/GenBank/DDBJ databases">
        <title>Sequencing the genomes of 1000 actinobacteria strains.</title>
        <authorList>
            <person name="Klenk H.-P."/>
        </authorList>
    </citation>
    <scope>NUCLEOTIDE SEQUENCE [LARGE SCALE GENOMIC DNA]</scope>
    <source>
        <strain evidence="1 2">DSM 45671</strain>
    </source>
</reference>
<gene>
    <name evidence="1" type="ORF">FHX44_114762</name>
</gene>
<dbReference type="RefSeq" id="WP_147257779.1">
    <property type="nucleotide sequence ID" value="NZ_VIWU01000001.1"/>
</dbReference>
<comment type="caution">
    <text evidence="1">The sequence shown here is derived from an EMBL/GenBank/DDBJ whole genome shotgun (WGS) entry which is preliminary data.</text>
</comment>
<dbReference type="Proteomes" id="UP000321261">
    <property type="component" value="Unassembled WGS sequence"/>
</dbReference>
<proteinExistence type="predicted"/>
<dbReference type="EMBL" id="VIWU01000001">
    <property type="protein sequence ID" value="TWF78838.1"/>
    <property type="molecule type" value="Genomic_DNA"/>
</dbReference>
<dbReference type="OrthoDB" id="43895at2"/>
<sequence length="232" mass="25089">MSASGRWWRLAAVAVVAVLVAALVGVVVAFPSVAAITCPGCYGLEQERPGLYVEPGLTAVQHREVIHAVDEGTQRVKEYFGDLRSEPDVLVCLTEECYTRIGGGRERGIAVLYRAVMLSPRGIDPVIAAHELTHVELRARLGRASVPQWFDEGLAVLVSDDPRYLLPEGAPDRCRVEPTGPLPETLDAWLRDAGEDAQVYAQAACVVSRWTAWNDLHGLIAHLAAGGAFPQS</sequence>
<protein>
    <recommendedName>
        <fullName evidence="3">Peptidase MA superfamily protein</fullName>
    </recommendedName>
</protein>